<keyword evidence="6" id="KW-1185">Reference proteome</keyword>
<protein>
    <recommendedName>
        <fullName evidence="2">3-hydroxyisobutyryl-CoA hydrolase</fullName>
        <ecNumber evidence="2">3.1.2.4</ecNumber>
    </recommendedName>
</protein>
<proteinExistence type="predicted"/>
<dbReference type="EMBL" id="JASBNA010000003">
    <property type="protein sequence ID" value="KAK7694060.1"/>
    <property type="molecule type" value="Genomic_DNA"/>
</dbReference>
<evidence type="ECO:0000256" key="2">
    <source>
        <dbReference type="ARBA" id="ARBA00011915"/>
    </source>
</evidence>
<accession>A0AAW0GWS3</accession>
<dbReference type="PANTHER" id="PTHR43176">
    <property type="entry name" value="3-HYDROXYISOBUTYRYL-COA HYDROLASE-RELATED"/>
    <property type="match status" value="1"/>
</dbReference>
<comment type="caution">
    <text evidence="5">The sequence shown here is derived from an EMBL/GenBank/DDBJ whole genome shotgun (WGS) entry which is preliminary data.</text>
</comment>
<dbReference type="InterPro" id="IPR018376">
    <property type="entry name" value="Enoyl-CoA_hyd/isom_CS"/>
</dbReference>
<dbReference type="SUPFAM" id="SSF52096">
    <property type="entry name" value="ClpP/crotonase"/>
    <property type="match status" value="1"/>
</dbReference>
<dbReference type="Proteomes" id="UP001385951">
    <property type="component" value="Unassembled WGS sequence"/>
</dbReference>
<dbReference type="InterPro" id="IPR032259">
    <property type="entry name" value="HIBYL-CoA-H"/>
</dbReference>
<keyword evidence="3" id="KW-0378">Hydrolase</keyword>
<dbReference type="CDD" id="cd06558">
    <property type="entry name" value="crotonase-like"/>
    <property type="match status" value="1"/>
</dbReference>
<sequence>MASTSNPAPSRSSTIDVGDEDLVLFESVGNVRKYTLNREKQLNALNEPMLNLLRPYVEDFIRSDLGKVLVGTGKGRGFCAGGDVATVARHASNPDTRPKAIEFFHREFELDYLLAAVGKPYIAIMDGITMGGGVGLSLNAPFRIATEKTVYAMPETKIGYAPDVGASHFLSRVDGELGTYLGLTGEDIRGRAVFESGLATHFVPSRRLPGLLEKLNGLDNPTFTHVDSLIEEHYSEREPDEPSSTLVGAKRSALDFAFRHDKVESIIEDLEAIAQKHQSEDVKEWAQKTLDALNLRSPTSLRIALTAIRRGKHLSLREALQMELNFATAICNGETPDFVTGVTAVLVEKIKNGRPNWAPSSLADVSQSEVVEKFFKKYTPEHGNVPTLSTFEDVLPNDHKLPHPMRWALPTEKEIRQMVVGSHHSSGSTQITLPEMIKKFSDLRNDKNGIKEKIHEVISRKCKESQSETSGLKYLSWVR</sequence>
<dbReference type="Pfam" id="PF16113">
    <property type="entry name" value="ECH_2"/>
    <property type="match status" value="1"/>
</dbReference>
<gene>
    <name evidence="5" type="ORF">QCA50_003636</name>
</gene>
<dbReference type="AlphaFoldDB" id="A0AAW0GWS3"/>
<dbReference type="NCBIfam" id="NF004127">
    <property type="entry name" value="PRK05617.1"/>
    <property type="match status" value="1"/>
</dbReference>
<dbReference type="GO" id="GO:0005739">
    <property type="term" value="C:mitochondrion"/>
    <property type="evidence" value="ECO:0007669"/>
    <property type="project" value="TreeGrafter"/>
</dbReference>
<reference evidence="5 6" key="1">
    <citation type="submission" date="2022-09" db="EMBL/GenBank/DDBJ databases">
        <authorList>
            <person name="Palmer J.M."/>
        </authorList>
    </citation>
    <scope>NUCLEOTIDE SEQUENCE [LARGE SCALE GENOMIC DNA]</scope>
    <source>
        <strain evidence="5 6">DSM 7382</strain>
    </source>
</reference>
<dbReference type="GO" id="GO:0006574">
    <property type="term" value="P:L-valine catabolic process"/>
    <property type="evidence" value="ECO:0007669"/>
    <property type="project" value="TreeGrafter"/>
</dbReference>
<feature type="domain" description="Enoyl-CoA hydratase/isomerase" evidence="4">
    <location>
        <begin position="32"/>
        <end position="375"/>
    </location>
</feature>
<dbReference type="Gene3D" id="3.90.226.10">
    <property type="entry name" value="2-enoyl-CoA Hydratase, Chain A, domain 1"/>
    <property type="match status" value="1"/>
</dbReference>
<dbReference type="PANTHER" id="PTHR43176:SF3">
    <property type="entry name" value="3-HYDROXYISOBUTYRYL-COA HYDROLASE, MITOCHONDRIAL"/>
    <property type="match status" value="1"/>
</dbReference>
<dbReference type="InterPro" id="IPR029045">
    <property type="entry name" value="ClpP/crotonase-like_dom_sf"/>
</dbReference>
<evidence type="ECO:0000256" key="3">
    <source>
        <dbReference type="ARBA" id="ARBA00022801"/>
    </source>
</evidence>
<evidence type="ECO:0000313" key="5">
    <source>
        <dbReference type="EMBL" id="KAK7694060.1"/>
    </source>
</evidence>
<dbReference type="EC" id="3.1.2.4" evidence="2"/>
<evidence type="ECO:0000259" key="4">
    <source>
        <dbReference type="Pfam" id="PF16113"/>
    </source>
</evidence>
<organism evidence="5 6">
    <name type="scientific">Cerrena zonata</name>
    <dbReference type="NCBI Taxonomy" id="2478898"/>
    <lineage>
        <taxon>Eukaryota</taxon>
        <taxon>Fungi</taxon>
        <taxon>Dikarya</taxon>
        <taxon>Basidiomycota</taxon>
        <taxon>Agaricomycotina</taxon>
        <taxon>Agaricomycetes</taxon>
        <taxon>Polyporales</taxon>
        <taxon>Cerrenaceae</taxon>
        <taxon>Cerrena</taxon>
    </lineage>
</organism>
<evidence type="ECO:0000313" key="6">
    <source>
        <dbReference type="Proteomes" id="UP001385951"/>
    </source>
</evidence>
<dbReference type="InterPro" id="IPR045004">
    <property type="entry name" value="ECH_dom"/>
</dbReference>
<name>A0AAW0GWS3_9APHY</name>
<evidence type="ECO:0000256" key="1">
    <source>
        <dbReference type="ARBA" id="ARBA00001709"/>
    </source>
</evidence>
<dbReference type="PROSITE" id="PS00166">
    <property type="entry name" value="ENOYL_COA_HYDRATASE"/>
    <property type="match status" value="1"/>
</dbReference>
<comment type="catalytic activity">
    <reaction evidence="1">
        <text>3-hydroxy-2-methylpropanoyl-CoA + H2O = 3-hydroxy-2-methylpropanoate + CoA + H(+)</text>
        <dbReference type="Rhea" id="RHEA:20888"/>
        <dbReference type="ChEBI" id="CHEBI:11805"/>
        <dbReference type="ChEBI" id="CHEBI:15377"/>
        <dbReference type="ChEBI" id="CHEBI:15378"/>
        <dbReference type="ChEBI" id="CHEBI:57287"/>
        <dbReference type="ChEBI" id="CHEBI:57340"/>
        <dbReference type="EC" id="3.1.2.4"/>
    </reaction>
</comment>
<dbReference type="GO" id="GO:0003860">
    <property type="term" value="F:3-hydroxyisobutyryl-CoA hydrolase activity"/>
    <property type="evidence" value="ECO:0007669"/>
    <property type="project" value="UniProtKB-EC"/>
</dbReference>